<feature type="coiled-coil region" evidence="1">
    <location>
        <begin position="337"/>
        <end position="399"/>
    </location>
</feature>
<reference evidence="3" key="3">
    <citation type="submission" date="2015-04" db="UniProtKB">
        <authorList>
            <consortium name="EnsemblPlants"/>
        </authorList>
    </citation>
    <scope>IDENTIFICATION</scope>
</reference>
<feature type="region of interest" description="Disordered" evidence="2">
    <location>
        <begin position="160"/>
        <end position="209"/>
    </location>
</feature>
<name>A0A0D9VTN6_9ORYZ</name>
<feature type="compositionally biased region" description="Basic residues" evidence="2">
    <location>
        <begin position="128"/>
        <end position="138"/>
    </location>
</feature>
<feature type="compositionally biased region" description="Basic and acidic residues" evidence="2">
    <location>
        <begin position="160"/>
        <end position="171"/>
    </location>
</feature>
<dbReference type="Proteomes" id="UP000032180">
    <property type="component" value="Chromosome 3"/>
</dbReference>
<feature type="compositionally biased region" description="Polar residues" evidence="2">
    <location>
        <begin position="186"/>
        <end position="203"/>
    </location>
</feature>
<keyword evidence="4" id="KW-1185">Reference proteome</keyword>
<reference evidence="3 4" key="1">
    <citation type="submission" date="2012-08" db="EMBL/GenBank/DDBJ databases">
        <title>Oryza genome evolution.</title>
        <authorList>
            <person name="Wing R.A."/>
        </authorList>
    </citation>
    <scope>NUCLEOTIDE SEQUENCE</scope>
</reference>
<evidence type="ECO:0000256" key="1">
    <source>
        <dbReference type="SAM" id="Coils"/>
    </source>
</evidence>
<feature type="compositionally biased region" description="Polar residues" evidence="2">
    <location>
        <begin position="38"/>
        <end position="52"/>
    </location>
</feature>
<dbReference type="eggNOG" id="ENOG502R8S2">
    <property type="taxonomic scope" value="Eukaryota"/>
</dbReference>
<reference evidence="4" key="2">
    <citation type="submission" date="2013-12" db="EMBL/GenBank/DDBJ databases">
        <authorList>
            <person name="Yu Y."/>
            <person name="Lee S."/>
            <person name="de Baynast K."/>
            <person name="Wissotski M."/>
            <person name="Liu L."/>
            <person name="Talag J."/>
            <person name="Goicoechea J."/>
            <person name="Angelova A."/>
            <person name="Jetty R."/>
            <person name="Kudrna D."/>
            <person name="Golser W."/>
            <person name="Rivera L."/>
            <person name="Zhang J."/>
            <person name="Wing R."/>
        </authorList>
    </citation>
    <scope>NUCLEOTIDE SEQUENCE</scope>
</reference>
<accession>A0A0D9VTN6</accession>
<evidence type="ECO:0000256" key="2">
    <source>
        <dbReference type="SAM" id="MobiDB-lite"/>
    </source>
</evidence>
<sequence length="577" mass="63841">MRRLRFSRAASALHVYAAHRAGGLRASAAPRRAASLRQSTGSYASAHQSSSLPPKAYHARRSPPPSLPCPQSPPSRLWRELFPPRSSSLLRPQIPSLPDSSWAGAARGRSRVHKVSKCLALRPEMDAKKKRNKKKKGNQGKNTGDVMPSTAETAIQCHNHESAPNDHRNGTDADDAMSTVGEEAPQYQNHEPDQQANHGSTNADDGMPSVGVEIPFENLERAITQENHKVSSTVHADQRSVEMSDSTVELEIHRLYEAKLDKLHEMIKNMEDEKSLWLQKVSTMENELEKLHNKVDHHSQNEVRLEEKINNIQNGYDVLIEKEEVLDNKVRCIEVTNDALTHEETSLKERLSGLEETNKALRVQVKVLEETSKNTAEENQRLAKSLNELASRLEVFEAKTAITEASMTKKGNELIADRSLSSSAAVSSVNNYSIINDIPSNAYAINHLEEAPLQPPETVVNDVASHGLFDVNEDQGSKQDFDEPGTSEEILPVALDDIQIHEEDPHPAVADVDEEAEEVPFSDAPIVGAPFRLISFVARYVSGADLPLDNHYGAILKYSFVGSPIAPFTKDFGRSSQ</sequence>
<feature type="region of interest" description="Disordered" evidence="2">
    <location>
        <begin position="32"/>
        <end position="147"/>
    </location>
</feature>
<dbReference type="Gramene" id="LPERR03G14190.1">
    <property type="protein sequence ID" value="LPERR03G14190.1"/>
    <property type="gene ID" value="LPERR03G14190"/>
</dbReference>
<protein>
    <submittedName>
        <fullName evidence="3">Uncharacterized protein</fullName>
    </submittedName>
</protein>
<feature type="compositionally biased region" description="Pro residues" evidence="2">
    <location>
        <begin position="62"/>
        <end position="73"/>
    </location>
</feature>
<dbReference type="STRING" id="77586.A0A0D9VTN6"/>
<evidence type="ECO:0000313" key="4">
    <source>
        <dbReference type="Proteomes" id="UP000032180"/>
    </source>
</evidence>
<dbReference type="AlphaFoldDB" id="A0A0D9VTN6"/>
<proteinExistence type="predicted"/>
<feature type="coiled-coil region" evidence="1">
    <location>
        <begin position="253"/>
        <end position="308"/>
    </location>
</feature>
<dbReference type="EnsemblPlants" id="LPERR03G14190.1">
    <property type="protein sequence ID" value="LPERR03G14190.1"/>
    <property type="gene ID" value="LPERR03G14190"/>
</dbReference>
<evidence type="ECO:0000313" key="3">
    <source>
        <dbReference type="EnsemblPlants" id="LPERR03G14190.1"/>
    </source>
</evidence>
<organism evidence="3 4">
    <name type="scientific">Leersia perrieri</name>
    <dbReference type="NCBI Taxonomy" id="77586"/>
    <lineage>
        <taxon>Eukaryota</taxon>
        <taxon>Viridiplantae</taxon>
        <taxon>Streptophyta</taxon>
        <taxon>Embryophyta</taxon>
        <taxon>Tracheophyta</taxon>
        <taxon>Spermatophyta</taxon>
        <taxon>Magnoliopsida</taxon>
        <taxon>Liliopsida</taxon>
        <taxon>Poales</taxon>
        <taxon>Poaceae</taxon>
        <taxon>BOP clade</taxon>
        <taxon>Oryzoideae</taxon>
        <taxon>Oryzeae</taxon>
        <taxon>Oryzinae</taxon>
        <taxon>Leersia</taxon>
    </lineage>
</organism>
<keyword evidence="1" id="KW-0175">Coiled coil</keyword>